<organism evidence="2 3">
    <name type="scientific">Metarhizium robertsii</name>
    <dbReference type="NCBI Taxonomy" id="568076"/>
    <lineage>
        <taxon>Eukaryota</taxon>
        <taxon>Fungi</taxon>
        <taxon>Dikarya</taxon>
        <taxon>Ascomycota</taxon>
        <taxon>Pezizomycotina</taxon>
        <taxon>Sordariomycetes</taxon>
        <taxon>Hypocreomycetidae</taxon>
        <taxon>Hypocreales</taxon>
        <taxon>Clavicipitaceae</taxon>
        <taxon>Metarhizium</taxon>
    </lineage>
</organism>
<feature type="region of interest" description="Disordered" evidence="1">
    <location>
        <begin position="22"/>
        <end position="41"/>
    </location>
</feature>
<proteinExistence type="predicted"/>
<sequence length="166" mass="18030">MKQSACICAVPLNLGCAALSDNQPSRGVEDSHPTSSSPYIQPSLDANRNMAADVSRAHSTTATHGAESDVKCESMDYNQLEYKEGVEMLKTFCEKNRAISGSVYPAVMDTTAVYICAGEDSNDVCELTEWNTAEQLVDQRCGTGRMGTARVNNKIYGRRSPGNYKC</sequence>
<accession>A0A0A1V8X5</accession>
<comment type="caution">
    <text evidence="2">The sequence shown here is derived from an EMBL/GenBank/DDBJ whole genome shotgun (WGS) entry which is preliminary data.</text>
</comment>
<dbReference type="Proteomes" id="UP000030151">
    <property type="component" value="Unassembled WGS sequence"/>
</dbReference>
<evidence type="ECO:0000313" key="3">
    <source>
        <dbReference type="Proteomes" id="UP000030151"/>
    </source>
</evidence>
<evidence type="ECO:0000313" key="2">
    <source>
        <dbReference type="EMBL" id="EXV06707.1"/>
    </source>
</evidence>
<evidence type="ECO:0000256" key="1">
    <source>
        <dbReference type="SAM" id="MobiDB-lite"/>
    </source>
</evidence>
<dbReference type="EMBL" id="JELW01000001">
    <property type="protein sequence ID" value="EXV06707.1"/>
    <property type="molecule type" value="Genomic_DNA"/>
</dbReference>
<dbReference type="OrthoDB" id="4572556at2759"/>
<reference evidence="2 3" key="1">
    <citation type="submission" date="2014-02" db="EMBL/GenBank/DDBJ databases">
        <title>The genome sequence of the entomopathogenic fungus Metarhizium robertsii ARSEF 2575.</title>
        <authorList>
            <person name="Giuliano Garisto Donzelli B."/>
            <person name="Roe B.A."/>
            <person name="Macmil S.L."/>
            <person name="Krasnoff S.B."/>
            <person name="Gibson D.M."/>
        </authorList>
    </citation>
    <scope>NUCLEOTIDE SEQUENCE [LARGE SCALE GENOMIC DNA]</scope>
    <source>
        <strain evidence="2 3">ARSEF 2575</strain>
    </source>
</reference>
<gene>
    <name evidence="2" type="ORF">X797_001427</name>
</gene>
<dbReference type="AlphaFoldDB" id="A0A0A1V8X5"/>
<protein>
    <submittedName>
        <fullName evidence="2">Uncharacterized protein</fullName>
    </submittedName>
</protein>
<dbReference type="HOGENOM" id="CLU_138068_0_0_1"/>
<name>A0A0A1V8X5_9HYPO</name>